<dbReference type="Gene3D" id="3.40.50.2300">
    <property type="match status" value="1"/>
</dbReference>
<sequence>MDYCVVVIGEANYPQLEQQLGEHYQLIAVADINALLSGAVDQPCHAILINAVNSGLAASIGVCRQIKEQEILRQIPLVMLADRDRLADRMDAFDAGFDDLIESDAMWELRARIDRVVMNKLANDQLKAQLKQANEMAFIAMSDTSDLGVNVQFLLDCNRCNNLDELGMRLFQALQNYGLSCSLQMRSEHGVKNMEANGMAKAMESVLLMECRDQGRYVDFGHRSIMNYETVSLLVKNMPLHDDKKYGAIKDNVFSLLQGAHARLVAIDNLQNLSLESALVKRMTAQMRDMISEVDDSYQAVMRDIADVVENMADGVEESIQFLGMDEHQEAALQKIMEHGILDTNRIFNDGIRLDRGLKDFLNQVDTVFSQGHVDADNLQALLKQLPGGGRMH</sequence>
<dbReference type="RefSeq" id="WP_376867992.1">
    <property type="nucleotide sequence ID" value="NZ_JBHRYB010000015.1"/>
</dbReference>
<keyword evidence="2" id="KW-1185">Reference proteome</keyword>
<dbReference type="InterPro" id="IPR011006">
    <property type="entry name" value="CheY-like_superfamily"/>
</dbReference>
<dbReference type="SUPFAM" id="SSF52172">
    <property type="entry name" value="CheY-like"/>
    <property type="match status" value="1"/>
</dbReference>
<protein>
    <recommendedName>
        <fullName evidence="3">Response regulatory domain-containing protein</fullName>
    </recommendedName>
</protein>
<dbReference type="Proteomes" id="UP001595722">
    <property type="component" value="Unassembled WGS sequence"/>
</dbReference>
<accession>A0ABV7VVG6</accession>
<evidence type="ECO:0000313" key="1">
    <source>
        <dbReference type="EMBL" id="MFC3681536.1"/>
    </source>
</evidence>
<reference evidence="2" key="1">
    <citation type="journal article" date="2019" name="Int. J. Syst. Evol. Microbiol.">
        <title>The Global Catalogue of Microorganisms (GCM) 10K type strain sequencing project: providing services to taxonomists for standard genome sequencing and annotation.</title>
        <authorList>
            <consortium name="The Broad Institute Genomics Platform"/>
            <consortium name="The Broad Institute Genome Sequencing Center for Infectious Disease"/>
            <person name="Wu L."/>
            <person name="Ma J."/>
        </authorList>
    </citation>
    <scope>NUCLEOTIDE SEQUENCE [LARGE SCALE GENOMIC DNA]</scope>
    <source>
        <strain evidence="2">KCTC 42424</strain>
    </source>
</reference>
<gene>
    <name evidence="1" type="ORF">ACFOMG_15635</name>
</gene>
<comment type="caution">
    <text evidence="1">The sequence shown here is derived from an EMBL/GenBank/DDBJ whole genome shotgun (WGS) entry which is preliminary data.</text>
</comment>
<evidence type="ECO:0000313" key="2">
    <source>
        <dbReference type="Proteomes" id="UP001595722"/>
    </source>
</evidence>
<name>A0ABV7VVG6_9GAMM</name>
<evidence type="ECO:0008006" key="3">
    <source>
        <dbReference type="Google" id="ProtNLM"/>
    </source>
</evidence>
<dbReference type="EMBL" id="JBHRYB010000015">
    <property type="protein sequence ID" value="MFC3681536.1"/>
    <property type="molecule type" value="Genomic_DNA"/>
</dbReference>
<organism evidence="1 2">
    <name type="scientific">Bacterioplanoides pacificum</name>
    <dbReference type="NCBI Taxonomy" id="1171596"/>
    <lineage>
        <taxon>Bacteria</taxon>
        <taxon>Pseudomonadati</taxon>
        <taxon>Pseudomonadota</taxon>
        <taxon>Gammaproteobacteria</taxon>
        <taxon>Oceanospirillales</taxon>
        <taxon>Oceanospirillaceae</taxon>
        <taxon>Bacterioplanoides</taxon>
    </lineage>
</organism>
<proteinExistence type="predicted"/>